<keyword evidence="5 11" id="KW-0251">Elongation factor</keyword>
<dbReference type="Proteomes" id="UP001302829">
    <property type="component" value="Chromosome"/>
</dbReference>
<evidence type="ECO:0000256" key="3">
    <source>
        <dbReference type="ARBA" id="ARBA00022723"/>
    </source>
</evidence>
<dbReference type="HAMAP" id="MF_00118_B">
    <property type="entry name" value="EF_Tu_B"/>
    <property type="match status" value="1"/>
</dbReference>
<keyword evidence="2 11" id="KW-0963">Cytoplasm</keyword>
<protein>
    <recommendedName>
        <fullName evidence="10 11">Elongation factor Tu</fullName>
        <shortName evidence="11">EF-Tu</shortName>
        <ecNumber evidence="11">3.6.5.3</ecNumber>
    </recommendedName>
</protein>
<dbReference type="InterPro" id="IPR031157">
    <property type="entry name" value="G_TR_CS"/>
</dbReference>
<comment type="subunit">
    <text evidence="1 11">Monomer.</text>
</comment>
<keyword evidence="6 11" id="KW-0378">Hydrolase</keyword>
<dbReference type="NCBIfam" id="NF009373">
    <property type="entry name" value="PRK12736.1"/>
    <property type="match status" value="1"/>
</dbReference>
<dbReference type="PROSITE" id="PS51722">
    <property type="entry name" value="G_TR_2"/>
    <property type="match status" value="1"/>
</dbReference>
<dbReference type="InterPro" id="IPR005225">
    <property type="entry name" value="Small_GTP-bd"/>
</dbReference>
<dbReference type="SUPFAM" id="SSF50465">
    <property type="entry name" value="EF-Tu/eEF-1alpha/eIF2-gamma C-terminal domain"/>
    <property type="match status" value="1"/>
</dbReference>
<dbReference type="NCBIfam" id="TIGR00485">
    <property type="entry name" value="EF-Tu"/>
    <property type="match status" value="1"/>
</dbReference>
<evidence type="ECO:0000256" key="2">
    <source>
        <dbReference type="ARBA" id="ARBA00022490"/>
    </source>
</evidence>
<evidence type="ECO:0000313" key="16">
    <source>
        <dbReference type="Proteomes" id="UP001302829"/>
    </source>
</evidence>
<dbReference type="InterPro" id="IPR050055">
    <property type="entry name" value="EF-Tu_GTPase"/>
</dbReference>
<comment type="similarity">
    <text evidence="11">Belongs to the TRAFAC class translation factor GTPase superfamily. Classic translation factor GTPase family. EF-Tu/EF-1A subfamily.</text>
</comment>
<dbReference type="InterPro" id="IPR004161">
    <property type="entry name" value="EFTu-like_2"/>
</dbReference>
<organism evidence="13 15">
    <name type="scientific">Borreliella californiensis</name>
    <dbReference type="NCBI Taxonomy" id="373543"/>
    <lineage>
        <taxon>Bacteria</taxon>
        <taxon>Pseudomonadati</taxon>
        <taxon>Spirochaetota</taxon>
        <taxon>Spirochaetia</taxon>
        <taxon>Spirochaetales</taxon>
        <taxon>Borreliaceae</taxon>
        <taxon>Borreliella</taxon>
    </lineage>
</organism>
<evidence type="ECO:0000256" key="1">
    <source>
        <dbReference type="ARBA" id="ARBA00011245"/>
    </source>
</evidence>
<keyword evidence="16" id="KW-1185">Reference proteome</keyword>
<keyword evidence="4 11" id="KW-0547">Nucleotide-binding</keyword>
<dbReference type="FunFam" id="2.40.30.10:FF:000001">
    <property type="entry name" value="Elongation factor Tu"/>
    <property type="match status" value="1"/>
</dbReference>
<dbReference type="Proteomes" id="UP000536100">
    <property type="component" value="Unassembled WGS sequence"/>
</dbReference>
<name>A0A7X0DNW9_9SPIR</name>
<keyword evidence="9 11" id="KW-0342">GTP-binding</keyword>
<dbReference type="CDD" id="cd03707">
    <property type="entry name" value="EFTU_III"/>
    <property type="match status" value="1"/>
</dbReference>
<keyword evidence="3 11" id="KW-0479">Metal-binding</keyword>
<evidence type="ECO:0000256" key="6">
    <source>
        <dbReference type="ARBA" id="ARBA00022801"/>
    </source>
</evidence>
<evidence type="ECO:0000256" key="8">
    <source>
        <dbReference type="ARBA" id="ARBA00022917"/>
    </source>
</evidence>
<evidence type="ECO:0000256" key="10">
    <source>
        <dbReference type="ARBA" id="ARBA00029554"/>
    </source>
</evidence>
<evidence type="ECO:0000256" key="7">
    <source>
        <dbReference type="ARBA" id="ARBA00022842"/>
    </source>
</evidence>
<dbReference type="CDD" id="cd03697">
    <property type="entry name" value="EFTU_II"/>
    <property type="match status" value="1"/>
</dbReference>
<dbReference type="GO" id="GO:0003924">
    <property type="term" value="F:GTPase activity"/>
    <property type="evidence" value="ECO:0007669"/>
    <property type="project" value="UniProtKB-UniRule"/>
</dbReference>
<reference evidence="13 15" key="1">
    <citation type="submission" date="2020-08" db="EMBL/GenBank/DDBJ databases">
        <title>Genomic Encyclopedia of Type Strains, Phase IV (KMG-IV): sequencing the most valuable type-strain genomes for metagenomic binning, comparative biology and taxonomic classification.</title>
        <authorList>
            <person name="Goeker M."/>
        </authorList>
    </citation>
    <scope>NUCLEOTIDE SEQUENCE [LARGE SCALE GENOMIC DNA]</scope>
    <source>
        <strain evidence="13 15">DSM 17989</strain>
    </source>
</reference>
<dbReference type="InterPro" id="IPR041709">
    <property type="entry name" value="EF-Tu_GTP-bd"/>
</dbReference>
<dbReference type="AlphaFoldDB" id="A0A7X0DNW9"/>
<dbReference type="EC" id="3.6.5.3" evidence="11"/>
<dbReference type="GO" id="GO:0000287">
    <property type="term" value="F:magnesium ion binding"/>
    <property type="evidence" value="ECO:0007669"/>
    <property type="project" value="UniProtKB-UniRule"/>
</dbReference>
<feature type="binding site" evidence="11">
    <location>
        <begin position="19"/>
        <end position="26"/>
    </location>
    <ligand>
        <name>GTP</name>
        <dbReference type="ChEBI" id="CHEBI:37565"/>
    </ligand>
</feature>
<dbReference type="FunFam" id="3.40.50.300:FF:000576">
    <property type="entry name" value="Elongation factor Tu"/>
    <property type="match status" value="1"/>
</dbReference>
<dbReference type="InterPro" id="IPR004541">
    <property type="entry name" value="Transl_elong_EFTu/EF1A_bac/org"/>
</dbReference>
<dbReference type="NCBIfam" id="NF009372">
    <property type="entry name" value="PRK12735.1"/>
    <property type="match status" value="1"/>
</dbReference>
<dbReference type="Gene3D" id="2.40.30.10">
    <property type="entry name" value="Translation factors"/>
    <property type="match status" value="2"/>
</dbReference>
<dbReference type="GO" id="GO:0003746">
    <property type="term" value="F:translation elongation factor activity"/>
    <property type="evidence" value="ECO:0007669"/>
    <property type="project" value="UniProtKB-UniRule"/>
</dbReference>
<dbReference type="GO" id="GO:0005525">
    <property type="term" value="F:GTP binding"/>
    <property type="evidence" value="ECO:0007669"/>
    <property type="project" value="UniProtKB-UniRule"/>
</dbReference>
<feature type="binding site" evidence="11">
    <location>
        <position position="26"/>
    </location>
    <ligand>
        <name>Mg(2+)</name>
        <dbReference type="ChEBI" id="CHEBI:18420"/>
    </ligand>
</feature>
<feature type="binding site" evidence="11">
    <location>
        <begin position="82"/>
        <end position="86"/>
    </location>
    <ligand>
        <name>GTP</name>
        <dbReference type="ChEBI" id="CHEBI:37565"/>
    </ligand>
</feature>
<evidence type="ECO:0000256" key="9">
    <source>
        <dbReference type="ARBA" id="ARBA00023134"/>
    </source>
</evidence>
<evidence type="ECO:0000256" key="4">
    <source>
        <dbReference type="ARBA" id="ARBA00022741"/>
    </source>
</evidence>
<dbReference type="Pfam" id="PF03143">
    <property type="entry name" value="GTP_EFTU_D3"/>
    <property type="match status" value="1"/>
</dbReference>
<sequence>MAKEVFQRTKPHMNVGTIGHVDHGKTTLTAAISIYCSKLNKDAKALKYEDIDNAPEEKARGITINARHIEYETVNRHYAHVDCPGHADYIKNMITGAAQMDAAILLVAADSGAEPQTKEHLLLAQRMGIKKIIVFLNKLDLADPELVELVEVEVLELVEKYGFSADTPIIKGSAFGAMSNPEDPESTKCVKELLESMDNYFDLPERDIDKPFLLAVEDVFSISGRGTVATGRIERGVIKVGQEVEIVGIKETRKTTVTGVEMFQKILEQGQAGDNVGLLLRGVDKKDIERGQVLSAPGTITPHKKFKASIYCLTKEEGGRHKPFFPGYRPQFFFRTTDVTGVVALEGKEMVMPGDNVDIVVELISSIAMDKNVEFAVREGGRTVASGRILEILE</sequence>
<keyword evidence="7 11" id="KW-0460">Magnesium</keyword>
<dbReference type="NCBIfam" id="NF000766">
    <property type="entry name" value="PRK00049.1"/>
    <property type="match status" value="1"/>
</dbReference>
<dbReference type="InterPro" id="IPR004160">
    <property type="entry name" value="Transl_elong_EFTu/EF1A_C"/>
</dbReference>
<dbReference type="NCBIfam" id="TIGR00231">
    <property type="entry name" value="small_GTP"/>
    <property type="match status" value="1"/>
</dbReference>
<dbReference type="InterPro" id="IPR009000">
    <property type="entry name" value="Transl_B-barrel_sf"/>
</dbReference>
<accession>A0A7X0DNW9</accession>
<dbReference type="EMBL" id="CP132476">
    <property type="protein sequence ID" value="WNY70504.1"/>
    <property type="molecule type" value="Genomic_DNA"/>
</dbReference>
<reference evidence="14 16" key="2">
    <citation type="submission" date="2023-07" db="EMBL/GenBank/DDBJ databases">
        <title>Genome sequencing of multiple Borrelia sensu lato isolates.</title>
        <authorList>
            <person name="Mongodin E.F."/>
            <person name="Rudenko N."/>
            <person name="Fraser C.M."/>
            <person name="Schutzer S."/>
            <person name="Luft B."/>
            <person name="Morgan R."/>
            <person name="Chastens S."/>
            <person name="Qiu W."/>
        </authorList>
    </citation>
    <scope>NUCLEOTIDE SEQUENCE [LARGE SCALE GENOMIC DNA]</scope>
    <source>
        <strain evidence="14 16">CA446</strain>
    </source>
</reference>
<dbReference type="InterPro" id="IPR033720">
    <property type="entry name" value="EFTU_2"/>
</dbReference>
<evidence type="ECO:0000256" key="5">
    <source>
        <dbReference type="ARBA" id="ARBA00022768"/>
    </source>
</evidence>
<dbReference type="EMBL" id="JACHFB010000001">
    <property type="protein sequence ID" value="MBB6212596.1"/>
    <property type="molecule type" value="Genomic_DNA"/>
</dbReference>
<dbReference type="CDD" id="cd01884">
    <property type="entry name" value="EF_Tu"/>
    <property type="match status" value="1"/>
</dbReference>
<proteinExistence type="inferred from homology"/>
<dbReference type="SUPFAM" id="SSF50447">
    <property type="entry name" value="Translation proteins"/>
    <property type="match status" value="1"/>
</dbReference>
<dbReference type="InterPro" id="IPR009001">
    <property type="entry name" value="Transl_elong_EF1A/Init_IF2_C"/>
</dbReference>
<dbReference type="RefSeq" id="WP_184123904.1">
    <property type="nucleotide sequence ID" value="NZ_CP124076.1"/>
</dbReference>
<dbReference type="Pfam" id="PF00009">
    <property type="entry name" value="GTP_EFTU"/>
    <property type="match status" value="1"/>
</dbReference>
<evidence type="ECO:0000313" key="13">
    <source>
        <dbReference type="EMBL" id="MBB6212596.1"/>
    </source>
</evidence>
<dbReference type="InterPro" id="IPR027417">
    <property type="entry name" value="P-loop_NTPase"/>
</dbReference>
<feature type="domain" description="Tr-type G" evidence="12">
    <location>
        <begin position="10"/>
        <end position="205"/>
    </location>
</feature>
<evidence type="ECO:0000259" key="12">
    <source>
        <dbReference type="PROSITE" id="PS51722"/>
    </source>
</evidence>
<evidence type="ECO:0000256" key="11">
    <source>
        <dbReference type="HAMAP-Rule" id="MF_00118"/>
    </source>
</evidence>
<dbReference type="InterPro" id="IPR000795">
    <property type="entry name" value="T_Tr_GTP-bd_dom"/>
</dbReference>
<gene>
    <name evidence="11 14" type="primary">tuf</name>
    <name evidence="13" type="ORF">HNP67_000051</name>
    <name evidence="14" type="ORF">QIA39_02380</name>
</gene>
<keyword evidence="8 11" id="KW-0648">Protein biosynthesis</keyword>
<comment type="subcellular location">
    <subcellularLocation>
        <location evidence="11">Cytoplasm</location>
    </subcellularLocation>
</comment>
<evidence type="ECO:0000313" key="15">
    <source>
        <dbReference type="Proteomes" id="UP000536100"/>
    </source>
</evidence>
<feature type="binding site" evidence="11">
    <location>
        <begin position="137"/>
        <end position="140"/>
    </location>
    <ligand>
        <name>GTP</name>
        <dbReference type="ChEBI" id="CHEBI:37565"/>
    </ligand>
</feature>
<dbReference type="SUPFAM" id="SSF52540">
    <property type="entry name" value="P-loop containing nucleoside triphosphate hydrolases"/>
    <property type="match status" value="1"/>
</dbReference>
<dbReference type="PROSITE" id="PS00301">
    <property type="entry name" value="G_TR_1"/>
    <property type="match status" value="1"/>
</dbReference>
<dbReference type="PANTHER" id="PTHR43721:SF22">
    <property type="entry name" value="ELONGATION FACTOR TU, MITOCHONDRIAL"/>
    <property type="match status" value="1"/>
</dbReference>
<evidence type="ECO:0000313" key="14">
    <source>
        <dbReference type="EMBL" id="WNY70504.1"/>
    </source>
</evidence>
<comment type="catalytic activity">
    <reaction evidence="11">
        <text>GTP + H2O = GDP + phosphate + H(+)</text>
        <dbReference type="Rhea" id="RHEA:19669"/>
        <dbReference type="ChEBI" id="CHEBI:15377"/>
        <dbReference type="ChEBI" id="CHEBI:15378"/>
        <dbReference type="ChEBI" id="CHEBI:37565"/>
        <dbReference type="ChEBI" id="CHEBI:43474"/>
        <dbReference type="ChEBI" id="CHEBI:58189"/>
        <dbReference type="EC" id="3.6.5.3"/>
    </reaction>
</comment>
<dbReference type="Pfam" id="PF03144">
    <property type="entry name" value="GTP_EFTU_D2"/>
    <property type="match status" value="1"/>
</dbReference>
<dbReference type="PANTHER" id="PTHR43721">
    <property type="entry name" value="ELONGATION FACTOR TU-RELATED"/>
    <property type="match status" value="1"/>
</dbReference>
<dbReference type="PRINTS" id="PR00315">
    <property type="entry name" value="ELONGATNFCT"/>
</dbReference>
<comment type="function">
    <text evidence="11">GTP hydrolase that promotes the GTP-dependent binding of aminoacyl-tRNA to the A-site of ribosomes during protein biosynthesis.</text>
</comment>
<dbReference type="Gene3D" id="3.40.50.300">
    <property type="entry name" value="P-loop containing nucleotide triphosphate hydrolases"/>
    <property type="match status" value="1"/>
</dbReference>
<dbReference type="GO" id="GO:0005737">
    <property type="term" value="C:cytoplasm"/>
    <property type="evidence" value="ECO:0007669"/>
    <property type="project" value="UniProtKB-SubCell"/>
</dbReference>